<dbReference type="Gene3D" id="1.10.10.630">
    <property type="entry name" value="DnaD domain-like"/>
    <property type="match status" value="2"/>
</dbReference>
<dbReference type="PANTHER" id="PTHR37293">
    <property type="entry name" value="PHAGE REPLICATION PROTEIN-RELATED"/>
    <property type="match status" value="1"/>
</dbReference>
<evidence type="ECO:0000256" key="1">
    <source>
        <dbReference type="ARBA" id="ARBA00093462"/>
    </source>
</evidence>
<dbReference type="OrthoDB" id="1652900at2"/>
<feature type="domain" description="DnaB/C C-terminal" evidence="2">
    <location>
        <begin position="131"/>
        <end position="203"/>
    </location>
</feature>
<evidence type="ECO:0000313" key="3">
    <source>
        <dbReference type="EMBL" id="OLR56055.1"/>
    </source>
</evidence>
<dbReference type="SUPFAM" id="SSF158499">
    <property type="entry name" value="DnaD domain-like"/>
    <property type="match status" value="2"/>
</dbReference>
<protein>
    <recommendedName>
        <fullName evidence="2">DnaB/C C-terminal domain-containing protein</fullName>
    </recommendedName>
</protein>
<dbReference type="Pfam" id="PF07261">
    <property type="entry name" value="DnaB_2"/>
    <property type="match status" value="2"/>
</dbReference>
<dbReference type="InterPro" id="IPR053162">
    <property type="entry name" value="DnaD"/>
</dbReference>
<name>A0A1Q9JIR7_9FIRM</name>
<dbReference type="NCBIfam" id="TIGR01446">
    <property type="entry name" value="DnaD_dom"/>
    <property type="match status" value="2"/>
</dbReference>
<keyword evidence="4" id="KW-1185">Reference proteome</keyword>
<proteinExistence type="inferred from homology"/>
<sequence>MSFIKGKVTDFYLHDSQIENIFINEYLPAAPGDFVKVYLFAYMYAEFGMEMTDKVIAKQLSVSEKKVAEAWTYWEEVGAIRRHYIGASGKADYAVEFLSLKELMYGSGEAVSDSAEKQEAVFGDERFRELFDEIEQTMGRSLSSTEIRSVISWIMDDRIPPEIVTYGIGYCVEKGKNSFRYIESVIRRWTENGLYTVDEVNHYLEEIDQRFYQYRRVLQALGLTRNATEKEREMMDRWFDVYGYSMDRVLDAVGKTTGITNPNFSYVNKVLENWKEDAKRRGDNDVNKKITVTQAQLKEYYLYLRERSERDAENRTQEVYAQIPRIREIDQRMQQLGTALSKALIEGRESEVGAGINKERDDLEEERAVLLTDHNFELDYTDKRYYCNKCHDTGITDMGEPCSCRGKRMEEAEIWLKQKAGMENGKEN</sequence>
<evidence type="ECO:0000259" key="2">
    <source>
        <dbReference type="Pfam" id="PF07261"/>
    </source>
</evidence>
<feature type="domain" description="DnaB/C C-terminal" evidence="2">
    <location>
        <begin position="225"/>
        <end position="276"/>
    </location>
</feature>
<evidence type="ECO:0000313" key="4">
    <source>
        <dbReference type="Proteomes" id="UP000187404"/>
    </source>
</evidence>
<dbReference type="Proteomes" id="UP000187404">
    <property type="component" value="Unassembled WGS sequence"/>
</dbReference>
<dbReference type="InterPro" id="IPR006343">
    <property type="entry name" value="DnaB/C_C"/>
</dbReference>
<dbReference type="EMBL" id="MJIE01000001">
    <property type="protein sequence ID" value="OLR56055.1"/>
    <property type="molecule type" value="Genomic_DNA"/>
</dbReference>
<comment type="similarity">
    <text evidence="1">Belongs to the DnaB/DnaD family.</text>
</comment>
<dbReference type="STRING" id="1261640.BHK98_08270"/>
<organism evidence="3 4">
    <name type="scientific">Hornefia porci</name>
    <dbReference type="NCBI Taxonomy" id="2652292"/>
    <lineage>
        <taxon>Bacteria</taxon>
        <taxon>Bacillati</taxon>
        <taxon>Bacillota</taxon>
        <taxon>Clostridia</taxon>
        <taxon>Peptostreptococcales</taxon>
        <taxon>Anaerovoracaceae</taxon>
        <taxon>Hornefia</taxon>
    </lineage>
</organism>
<dbReference type="AlphaFoldDB" id="A0A1Q9JIR7"/>
<reference evidence="3 4" key="1">
    <citation type="journal article" date="2016" name="Appl. Environ. Microbiol.">
        <title>Function and Phylogeny of Bacterial Butyryl Coenzyme A:Acetate Transferases and Their Diversity in the Proximal Colon of Swine.</title>
        <authorList>
            <person name="Trachsel J."/>
            <person name="Bayles D.O."/>
            <person name="Looft T."/>
            <person name="Levine U.Y."/>
            <person name="Allen H.K."/>
        </authorList>
    </citation>
    <scope>NUCLEOTIDE SEQUENCE [LARGE SCALE GENOMIC DNA]</scope>
    <source>
        <strain evidence="3 4">68-3-10</strain>
    </source>
</reference>
<comment type="caution">
    <text evidence="3">The sequence shown here is derived from an EMBL/GenBank/DDBJ whole genome shotgun (WGS) entry which is preliminary data.</text>
</comment>
<gene>
    <name evidence="3" type="ORF">BHK98_08270</name>
</gene>
<dbReference type="PANTHER" id="PTHR37293:SF5">
    <property type="entry name" value="DNA REPLICATION PROTEIN"/>
    <property type="match status" value="1"/>
</dbReference>
<dbReference type="InterPro" id="IPR034829">
    <property type="entry name" value="DnaD-like_sf"/>
</dbReference>
<accession>A0A1Q9JIR7</accession>
<dbReference type="RefSeq" id="WP_075713297.1">
    <property type="nucleotide sequence ID" value="NZ_MJIE01000001.1"/>
</dbReference>